<dbReference type="EMBL" id="FR824370">
    <property type="protein sequence ID" value="CCA25836.1"/>
    <property type="molecule type" value="Genomic_DNA"/>
</dbReference>
<reference evidence="1" key="2">
    <citation type="submission" date="2011-02" db="EMBL/GenBank/DDBJ databases">
        <authorList>
            <person name="MacLean D."/>
        </authorList>
    </citation>
    <scope>NUCLEOTIDE SEQUENCE</scope>
</reference>
<proteinExistence type="predicted"/>
<reference evidence="1" key="1">
    <citation type="journal article" date="2011" name="PLoS Biol.">
        <title>Gene gain and loss during evolution of obligate parasitism in the white rust pathogen of Arabidopsis thaliana.</title>
        <authorList>
            <person name="Kemen E."/>
            <person name="Gardiner A."/>
            <person name="Schultz-Larsen T."/>
            <person name="Kemen A.C."/>
            <person name="Balmuth A.L."/>
            <person name="Robert-Seilaniantz A."/>
            <person name="Bailey K."/>
            <person name="Holub E."/>
            <person name="Studholme D.J."/>
            <person name="Maclean D."/>
            <person name="Jones J.D."/>
        </authorList>
    </citation>
    <scope>NUCLEOTIDE SEQUENCE</scope>
</reference>
<accession>F0WWL2</accession>
<sequence length="95" mass="11127">MAMNDTLSIYKRLIRLAKGQAWLYDQFRGSQEIWRVQAQHGDKANAYVKAEKEPELNIYLRISQGMSVNQYTLKSYKVERKDELALELKKALYGL</sequence>
<evidence type="ECO:0000313" key="1">
    <source>
        <dbReference type="EMBL" id="CCA25836.1"/>
    </source>
</evidence>
<protein>
    <submittedName>
        <fullName evidence="1">AlNc14C325G10624 protein</fullName>
    </submittedName>
</protein>
<dbReference type="HOGENOM" id="CLU_2377145_0_0_1"/>
<gene>
    <name evidence="1" type="primary">AlNc14C325G10624</name>
    <name evidence="1" type="ORF">ALNC14_119800</name>
</gene>
<dbReference type="AlphaFoldDB" id="F0WWL2"/>
<organism evidence="1">
    <name type="scientific">Albugo laibachii Nc14</name>
    <dbReference type="NCBI Taxonomy" id="890382"/>
    <lineage>
        <taxon>Eukaryota</taxon>
        <taxon>Sar</taxon>
        <taxon>Stramenopiles</taxon>
        <taxon>Oomycota</taxon>
        <taxon>Peronosporomycetes</taxon>
        <taxon>Albuginales</taxon>
        <taxon>Albuginaceae</taxon>
        <taxon>Albugo</taxon>
    </lineage>
</organism>
<name>F0WWL2_9STRA</name>